<evidence type="ECO:0008006" key="3">
    <source>
        <dbReference type="Google" id="ProtNLM"/>
    </source>
</evidence>
<proteinExistence type="predicted"/>
<sequence>MVTRSTLARMLTGRLVLKAIPGNTSAKIAASEGRQLIQVQLAEGEVAYSKMRRVVGMVGAQFTGLKLSASVIAYTLGHTILHGITGPGTVFYESNSRSVEVLTKSTEGVRSFDARSIVCFGSDTEFTLTSGKSVLSLAFGDWQLELKSGWVVIDLGKKEHNISGLGSILRRLYVPW</sequence>
<comment type="caution">
    <text evidence="1">The sequence shown here is derived from an EMBL/GenBank/DDBJ whole genome shotgun (WGS) entry which is preliminary data.</text>
</comment>
<protein>
    <recommendedName>
        <fullName evidence="3">Altered inheritance of mitochondria protein 24, mitochondrial</fullName>
    </recommendedName>
</protein>
<dbReference type="EMBL" id="BAABGA010000015">
    <property type="protein sequence ID" value="GAA4448037.1"/>
    <property type="molecule type" value="Genomic_DNA"/>
</dbReference>
<keyword evidence="2" id="KW-1185">Reference proteome</keyword>
<evidence type="ECO:0000313" key="2">
    <source>
        <dbReference type="Proteomes" id="UP001500840"/>
    </source>
</evidence>
<organism evidence="1 2">
    <name type="scientific">Novipirellula rosea</name>
    <dbReference type="NCBI Taxonomy" id="1031540"/>
    <lineage>
        <taxon>Bacteria</taxon>
        <taxon>Pseudomonadati</taxon>
        <taxon>Planctomycetota</taxon>
        <taxon>Planctomycetia</taxon>
        <taxon>Pirellulales</taxon>
        <taxon>Pirellulaceae</taxon>
        <taxon>Novipirellula</taxon>
    </lineage>
</organism>
<reference evidence="2" key="1">
    <citation type="journal article" date="2019" name="Int. J. Syst. Evol. Microbiol.">
        <title>The Global Catalogue of Microorganisms (GCM) 10K type strain sequencing project: providing services to taxonomists for standard genome sequencing and annotation.</title>
        <authorList>
            <consortium name="The Broad Institute Genomics Platform"/>
            <consortium name="The Broad Institute Genome Sequencing Center for Infectious Disease"/>
            <person name="Wu L."/>
            <person name="Ma J."/>
        </authorList>
    </citation>
    <scope>NUCLEOTIDE SEQUENCE [LARGE SCALE GENOMIC DNA]</scope>
    <source>
        <strain evidence="2">JCM 17759</strain>
    </source>
</reference>
<gene>
    <name evidence="1" type="ORF">GCM10023156_10680</name>
</gene>
<name>A0ABP8MFF1_9BACT</name>
<evidence type="ECO:0000313" key="1">
    <source>
        <dbReference type="EMBL" id="GAA4448037.1"/>
    </source>
</evidence>
<accession>A0ABP8MFF1</accession>
<dbReference type="Proteomes" id="UP001500840">
    <property type="component" value="Unassembled WGS sequence"/>
</dbReference>